<keyword evidence="6 8" id="KW-0520">NAD</keyword>
<dbReference type="STRING" id="1157962.A0A250XCF5"/>
<evidence type="ECO:0000256" key="4">
    <source>
        <dbReference type="ARBA" id="ARBA00007637"/>
    </source>
</evidence>
<gene>
    <name evidence="10" type="ORF">CEUSTIGMA_g8208.t1</name>
</gene>
<evidence type="ECO:0000256" key="2">
    <source>
        <dbReference type="ARBA" id="ARBA00001911"/>
    </source>
</evidence>
<dbReference type="PANTHER" id="PTHR43725:SF47">
    <property type="entry name" value="UDP-GLUCOSE 4-EPIMERASE"/>
    <property type="match status" value="1"/>
</dbReference>
<dbReference type="EMBL" id="BEGY01000056">
    <property type="protein sequence ID" value="GAX80773.1"/>
    <property type="molecule type" value="Genomic_DNA"/>
</dbReference>
<dbReference type="AlphaFoldDB" id="A0A250XCF5"/>
<evidence type="ECO:0000313" key="10">
    <source>
        <dbReference type="EMBL" id="GAX80773.1"/>
    </source>
</evidence>
<dbReference type="GO" id="GO:0006012">
    <property type="term" value="P:galactose metabolic process"/>
    <property type="evidence" value="ECO:0007669"/>
    <property type="project" value="UniProtKB-UniPathway"/>
</dbReference>
<dbReference type="OrthoDB" id="9402762at2759"/>
<evidence type="ECO:0000256" key="5">
    <source>
        <dbReference type="ARBA" id="ARBA00013189"/>
    </source>
</evidence>
<dbReference type="Gene3D" id="3.90.25.10">
    <property type="entry name" value="UDP-galactose 4-epimerase, domain 1"/>
    <property type="match status" value="1"/>
</dbReference>
<accession>A0A250XCF5</accession>
<keyword evidence="7 8" id="KW-0413">Isomerase</keyword>
<dbReference type="UniPathway" id="UPA00214"/>
<dbReference type="InterPro" id="IPR005886">
    <property type="entry name" value="UDP_G4E"/>
</dbReference>
<dbReference type="GO" id="GO:0005829">
    <property type="term" value="C:cytosol"/>
    <property type="evidence" value="ECO:0007669"/>
    <property type="project" value="TreeGrafter"/>
</dbReference>
<comment type="pathway">
    <text evidence="3 8">Carbohydrate metabolism; galactose metabolism.</text>
</comment>
<comment type="caution">
    <text evidence="10">The sequence shown here is derived from an EMBL/GenBank/DDBJ whole genome shotgun (WGS) entry which is preliminary data.</text>
</comment>
<dbReference type="NCBIfam" id="TIGR01179">
    <property type="entry name" value="galE"/>
    <property type="match status" value="1"/>
</dbReference>
<comment type="similarity">
    <text evidence="4 8">Belongs to the NAD(P)-dependent epimerase/dehydratase family.</text>
</comment>
<dbReference type="Pfam" id="PF16363">
    <property type="entry name" value="GDP_Man_Dehyd"/>
    <property type="match status" value="1"/>
</dbReference>
<dbReference type="NCBIfam" id="NF007956">
    <property type="entry name" value="PRK10675.1"/>
    <property type="match status" value="1"/>
</dbReference>
<evidence type="ECO:0000256" key="8">
    <source>
        <dbReference type="RuleBase" id="RU366046"/>
    </source>
</evidence>
<dbReference type="InterPro" id="IPR036291">
    <property type="entry name" value="NAD(P)-bd_dom_sf"/>
</dbReference>
<evidence type="ECO:0000259" key="9">
    <source>
        <dbReference type="Pfam" id="PF16363"/>
    </source>
</evidence>
<reference evidence="10 11" key="1">
    <citation type="submission" date="2017-08" db="EMBL/GenBank/DDBJ databases">
        <title>Acidophilic green algal genome provides insights into adaptation to an acidic environment.</title>
        <authorList>
            <person name="Hirooka S."/>
            <person name="Hirose Y."/>
            <person name="Kanesaki Y."/>
            <person name="Higuchi S."/>
            <person name="Fujiwara T."/>
            <person name="Onuma R."/>
            <person name="Era A."/>
            <person name="Ohbayashi R."/>
            <person name="Uzuka A."/>
            <person name="Nozaki H."/>
            <person name="Yoshikawa H."/>
            <person name="Miyagishima S.Y."/>
        </authorList>
    </citation>
    <scope>NUCLEOTIDE SEQUENCE [LARGE SCALE GENOMIC DNA]</scope>
    <source>
        <strain evidence="10 11">NIES-2499</strain>
    </source>
</reference>
<dbReference type="CDD" id="cd05247">
    <property type="entry name" value="UDP_G4E_1_SDR_e"/>
    <property type="match status" value="1"/>
</dbReference>
<sequence length="353" mass="39596">MTGEYDLSKTNIFVTGGVGFIASHTALVLLDYGCKVTLIDNYSNSFPRVFEHMKKLAGDKADRMKFVKCDINDRELLDKLFTEEKYDCVIHFAGFKAVGESVEKPLEYYYNNFCGTVALLDIMRKHKCKNMVFSSSCTVYGIPESVPITEETPLKAISPYGRTKLFQEDMFRDISASDKDWRVLLLRYFNPVGAHPSGQLGEHPVGIPNNLMPYIQQVALGQRDFLRVWGGDYPTPDGTAVRDYIHVMDLAEGHVKAVVGVLKNAEFGCQAINLGTGKGSSVLEMVQAFEEASGKKVAYQIMERRAGDSVEVWAGTSKAEKELGWKAKYDVLDMCKHQWAWATNYPQGYDTPQ</sequence>
<dbReference type="GO" id="GO:0003978">
    <property type="term" value="F:UDP-glucose 4-epimerase activity"/>
    <property type="evidence" value="ECO:0007669"/>
    <property type="project" value="UniProtKB-UniRule"/>
</dbReference>
<evidence type="ECO:0000256" key="7">
    <source>
        <dbReference type="ARBA" id="ARBA00023235"/>
    </source>
</evidence>
<organism evidence="10 11">
    <name type="scientific">Chlamydomonas eustigma</name>
    <dbReference type="NCBI Taxonomy" id="1157962"/>
    <lineage>
        <taxon>Eukaryota</taxon>
        <taxon>Viridiplantae</taxon>
        <taxon>Chlorophyta</taxon>
        <taxon>core chlorophytes</taxon>
        <taxon>Chlorophyceae</taxon>
        <taxon>CS clade</taxon>
        <taxon>Chlamydomonadales</taxon>
        <taxon>Chlamydomonadaceae</taxon>
        <taxon>Chlamydomonas</taxon>
    </lineage>
</organism>
<dbReference type="Gene3D" id="3.40.50.720">
    <property type="entry name" value="NAD(P)-binding Rossmann-like Domain"/>
    <property type="match status" value="1"/>
</dbReference>
<evidence type="ECO:0000313" key="11">
    <source>
        <dbReference type="Proteomes" id="UP000232323"/>
    </source>
</evidence>
<name>A0A250XCF5_9CHLO</name>
<protein>
    <recommendedName>
        <fullName evidence="5 8">UDP-glucose 4-epimerase</fullName>
        <ecNumber evidence="8">5.1.3.-</ecNumber>
    </recommendedName>
</protein>
<dbReference type="EC" id="5.1.3.-" evidence="8"/>
<keyword evidence="11" id="KW-1185">Reference proteome</keyword>
<feature type="domain" description="NAD(P)-binding" evidence="9">
    <location>
        <begin position="13"/>
        <end position="336"/>
    </location>
</feature>
<dbReference type="SUPFAM" id="SSF51735">
    <property type="entry name" value="NAD(P)-binding Rossmann-fold domains"/>
    <property type="match status" value="1"/>
</dbReference>
<evidence type="ECO:0000256" key="3">
    <source>
        <dbReference type="ARBA" id="ARBA00004947"/>
    </source>
</evidence>
<dbReference type="Proteomes" id="UP000232323">
    <property type="component" value="Unassembled WGS sequence"/>
</dbReference>
<keyword evidence="8" id="KW-0119">Carbohydrate metabolism</keyword>
<evidence type="ECO:0000256" key="6">
    <source>
        <dbReference type="ARBA" id="ARBA00023027"/>
    </source>
</evidence>
<proteinExistence type="inferred from homology"/>
<evidence type="ECO:0000256" key="1">
    <source>
        <dbReference type="ARBA" id="ARBA00000083"/>
    </source>
</evidence>
<comment type="cofactor">
    <cofactor evidence="2 8">
        <name>NAD(+)</name>
        <dbReference type="ChEBI" id="CHEBI:57540"/>
    </cofactor>
</comment>
<comment type="catalytic activity">
    <reaction evidence="1">
        <text>UDP-alpha-D-glucose = UDP-alpha-D-galactose</text>
        <dbReference type="Rhea" id="RHEA:22168"/>
        <dbReference type="ChEBI" id="CHEBI:58885"/>
        <dbReference type="ChEBI" id="CHEBI:66914"/>
        <dbReference type="EC" id="5.1.3.2"/>
    </reaction>
</comment>
<dbReference type="InterPro" id="IPR016040">
    <property type="entry name" value="NAD(P)-bd_dom"/>
</dbReference>
<dbReference type="PANTHER" id="PTHR43725">
    <property type="entry name" value="UDP-GLUCOSE 4-EPIMERASE"/>
    <property type="match status" value="1"/>
</dbReference>